<dbReference type="EMBL" id="KN880644">
    <property type="protein sequence ID" value="KIY64284.1"/>
    <property type="molecule type" value="Genomic_DNA"/>
</dbReference>
<evidence type="ECO:0000313" key="3">
    <source>
        <dbReference type="Proteomes" id="UP000054007"/>
    </source>
</evidence>
<reference evidence="2 3" key="1">
    <citation type="journal article" date="2015" name="Fungal Genet. Biol.">
        <title>Evolution of novel wood decay mechanisms in Agaricales revealed by the genome sequences of Fistulina hepatica and Cylindrobasidium torrendii.</title>
        <authorList>
            <person name="Floudas D."/>
            <person name="Held B.W."/>
            <person name="Riley R."/>
            <person name="Nagy L.G."/>
            <person name="Koehler G."/>
            <person name="Ransdell A.S."/>
            <person name="Younus H."/>
            <person name="Chow J."/>
            <person name="Chiniquy J."/>
            <person name="Lipzen A."/>
            <person name="Tritt A."/>
            <person name="Sun H."/>
            <person name="Haridas S."/>
            <person name="LaButti K."/>
            <person name="Ohm R.A."/>
            <person name="Kues U."/>
            <person name="Blanchette R.A."/>
            <person name="Grigoriev I.V."/>
            <person name="Minto R.E."/>
            <person name="Hibbett D.S."/>
        </authorList>
    </citation>
    <scope>NUCLEOTIDE SEQUENCE [LARGE SCALE GENOMIC DNA]</scope>
    <source>
        <strain evidence="2 3">FP15055 ss-10</strain>
    </source>
</reference>
<feature type="region of interest" description="Disordered" evidence="1">
    <location>
        <begin position="68"/>
        <end position="94"/>
    </location>
</feature>
<dbReference type="AlphaFoldDB" id="A0A0D7B2A6"/>
<keyword evidence="3" id="KW-1185">Reference proteome</keyword>
<feature type="non-terminal residue" evidence="2">
    <location>
        <position position="1"/>
    </location>
</feature>
<accession>A0A0D7B2A6</accession>
<evidence type="ECO:0000313" key="2">
    <source>
        <dbReference type="EMBL" id="KIY64284.1"/>
    </source>
</evidence>
<dbReference type="Proteomes" id="UP000054007">
    <property type="component" value="Unassembled WGS sequence"/>
</dbReference>
<protein>
    <submittedName>
        <fullName evidence="2">Uncharacterized protein</fullName>
    </submittedName>
</protein>
<gene>
    <name evidence="2" type="ORF">CYLTODRAFT_446099</name>
</gene>
<evidence type="ECO:0000256" key="1">
    <source>
        <dbReference type="SAM" id="MobiDB-lite"/>
    </source>
</evidence>
<organism evidence="2 3">
    <name type="scientific">Cylindrobasidium torrendii FP15055 ss-10</name>
    <dbReference type="NCBI Taxonomy" id="1314674"/>
    <lineage>
        <taxon>Eukaryota</taxon>
        <taxon>Fungi</taxon>
        <taxon>Dikarya</taxon>
        <taxon>Basidiomycota</taxon>
        <taxon>Agaricomycotina</taxon>
        <taxon>Agaricomycetes</taxon>
        <taxon>Agaricomycetidae</taxon>
        <taxon>Agaricales</taxon>
        <taxon>Marasmiineae</taxon>
        <taxon>Physalacriaceae</taxon>
        <taxon>Cylindrobasidium</taxon>
    </lineage>
</organism>
<name>A0A0D7B2A6_9AGAR</name>
<proteinExistence type="predicted"/>
<dbReference type="OrthoDB" id="2963117at2759"/>
<sequence>MSQAQAALSYNAFRDSVPEWVRVEFGELTNVKVRFESLMYGPLNSYCFSVFPPTQEFMVTPQASLRKRHGVGHSLDHNDGLPVPPTSASDKPDQPDIYVQRWIPTHIRESFPEPWGDLRRRFLNICIIEVKRDTIDGQESWHQITRYMTLAGSRQDGHPLASDKPRLKGFLVGPSSFYSFQLVSHKLGAQWVALGETEIGDNGYNLWAQLEELAIGWR</sequence>